<evidence type="ECO:0000256" key="1">
    <source>
        <dbReference type="SAM" id="SignalP"/>
    </source>
</evidence>
<dbReference type="EMBL" id="GISG01202649">
    <property type="protein sequence ID" value="MBA4659025.1"/>
    <property type="molecule type" value="Transcribed_RNA"/>
</dbReference>
<feature type="signal peptide" evidence="1">
    <location>
        <begin position="1"/>
        <end position="23"/>
    </location>
</feature>
<protein>
    <submittedName>
        <fullName evidence="2">Uncharacterized protein</fullName>
    </submittedName>
</protein>
<reference evidence="2" key="2">
    <citation type="submission" date="2020-07" db="EMBL/GenBank/DDBJ databases">
        <authorList>
            <person name="Vera ALvarez R."/>
            <person name="Arias-Moreno D.M."/>
            <person name="Jimenez-Jacinto V."/>
            <person name="Jimenez-Bremont J.F."/>
            <person name="Swaminathan K."/>
            <person name="Moose S.P."/>
            <person name="Guerrero-Gonzalez M.L."/>
            <person name="Marino-Ramirez L."/>
            <person name="Landsman D."/>
            <person name="Rodriguez-Kessler M."/>
            <person name="Delgado-Sanchez P."/>
        </authorList>
    </citation>
    <scope>NUCLEOTIDE SEQUENCE</scope>
    <source>
        <tissue evidence="2">Cladode</tissue>
    </source>
</reference>
<sequence>MCPMSQTGFGLKLTLAGLKLAAAIGTPRTVNVANQRPPSRRKNEPGLNSAHEYKIESFKDEYSFTCQTHKNLRADYLIVTYIHVISFSVQLLECSAFCAAINKESGAWRISLRCACTYPRQNSSSILLEIFSLFYFMYGEC</sequence>
<dbReference type="EMBL" id="GISG01202650">
    <property type="protein sequence ID" value="MBA4659026.1"/>
    <property type="molecule type" value="Transcribed_RNA"/>
</dbReference>
<accession>A0A7C9E8P6</accession>
<evidence type="ECO:0000313" key="2">
    <source>
        <dbReference type="EMBL" id="MBA4659026.1"/>
    </source>
</evidence>
<dbReference type="EMBL" id="GISG01202656">
    <property type="protein sequence ID" value="MBA4659028.1"/>
    <property type="molecule type" value="Transcribed_RNA"/>
</dbReference>
<feature type="chain" id="PRO_5036398485" evidence="1">
    <location>
        <begin position="24"/>
        <end position="141"/>
    </location>
</feature>
<name>A0A7C9E8P6_OPUST</name>
<reference evidence="2" key="1">
    <citation type="journal article" date="2013" name="J. Plant Res.">
        <title>Effect of fungi and light on seed germination of three Opuntia species from semiarid lands of central Mexico.</title>
        <authorList>
            <person name="Delgado-Sanchez P."/>
            <person name="Jimenez-Bremont J.F."/>
            <person name="Guerrero-Gonzalez Mde L."/>
            <person name="Flores J."/>
        </authorList>
    </citation>
    <scope>NUCLEOTIDE SEQUENCE</scope>
    <source>
        <tissue evidence="2">Cladode</tissue>
    </source>
</reference>
<dbReference type="EMBL" id="GISG01202651">
    <property type="protein sequence ID" value="MBA4659027.1"/>
    <property type="molecule type" value="Transcribed_RNA"/>
</dbReference>
<proteinExistence type="predicted"/>
<organism evidence="2">
    <name type="scientific">Opuntia streptacantha</name>
    <name type="common">Prickly pear cactus</name>
    <name type="synonym">Opuntia cardona</name>
    <dbReference type="NCBI Taxonomy" id="393608"/>
    <lineage>
        <taxon>Eukaryota</taxon>
        <taxon>Viridiplantae</taxon>
        <taxon>Streptophyta</taxon>
        <taxon>Embryophyta</taxon>
        <taxon>Tracheophyta</taxon>
        <taxon>Spermatophyta</taxon>
        <taxon>Magnoliopsida</taxon>
        <taxon>eudicotyledons</taxon>
        <taxon>Gunneridae</taxon>
        <taxon>Pentapetalae</taxon>
        <taxon>Caryophyllales</taxon>
        <taxon>Cactineae</taxon>
        <taxon>Cactaceae</taxon>
        <taxon>Opuntioideae</taxon>
        <taxon>Opuntia</taxon>
    </lineage>
</organism>
<dbReference type="AlphaFoldDB" id="A0A7C9E8P6"/>
<keyword evidence="1" id="KW-0732">Signal</keyword>